<reference evidence="3" key="1">
    <citation type="submission" date="2016-10" db="EMBL/GenBank/DDBJ databases">
        <authorList>
            <person name="Varghese N."/>
            <person name="Submissions S."/>
        </authorList>
    </citation>
    <scope>NUCLEOTIDE SEQUENCE [LARGE SCALE GENOMIC DNA]</scope>
    <source>
        <strain evidence="3">DSM 22530</strain>
    </source>
</reference>
<dbReference type="OrthoDB" id="2902045at2"/>
<evidence type="ECO:0000313" key="3">
    <source>
        <dbReference type="Proteomes" id="UP000199474"/>
    </source>
</evidence>
<keyword evidence="3" id="KW-1185">Reference proteome</keyword>
<feature type="compositionally biased region" description="Basic and acidic residues" evidence="1">
    <location>
        <begin position="219"/>
        <end position="229"/>
    </location>
</feature>
<dbReference type="AlphaFoldDB" id="A0A1I1W0Q7"/>
<feature type="compositionally biased region" description="Polar residues" evidence="1">
    <location>
        <begin position="237"/>
        <end position="257"/>
    </location>
</feature>
<dbReference type="RefSeq" id="WP_090084046.1">
    <property type="nucleotide sequence ID" value="NZ_FOMR01000005.1"/>
</dbReference>
<proteinExistence type="predicted"/>
<accession>A0A1I1W0Q7</accession>
<feature type="region of interest" description="Disordered" evidence="1">
    <location>
        <begin position="213"/>
        <end position="257"/>
    </location>
</feature>
<evidence type="ECO:0000313" key="2">
    <source>
        <dbReference type="EMBL" id="SFD86490.1"/>
    </source>
</evidence>
<evidence type="ECO:0000256" key="1">
    <source>
        <dbReference type="SAM" id="MobiDB-lite"/>
    </source>
</evidence>
<protein>
    <submittedName>
        <fullName evidence="2">Uncharacterized protein</fullName>
    </submittedName>
</protein>
<organism evidence="2 3">
    <name type="scientific">Lentibacillus persicus</name>
    <dbReference type="NCBI Taxonomy" id="640948"/>
    <lineage>
        <taxon>Bacteria</taxon>
        <taxon>Bacillati</taxon>
        <taxon>Bacillota</taxon>
        <taxon>Bacilli</taxon>
        <taxon>Bacillales</taxon>
        <taxon>Bacillaceae</taxon>
        <taxon>Lentibacillus</taxon>
    </lineage>
</organism>
<sequence length="286" mass="32130">MTINAPTETLGRLQNNEMYVRSNNGKQDAENTWKKVMGDEARKVNPLFDVHMKQNNLIQQSISANDWSDYNEFQAKQEPAWYEKVGNQYVPNKIYYGNLIESKIDAMEEAEMAGDKEGAVRWKESVHEAVTDFKNAPGIVPYIVGLNHNAEVAAQYGVDEPSDEFFDSPYNSAKVLNEGKFEDNMWYEDPIFQEDSELKAHVEGLVAGTFPVSANEAETSERDEQDRSSRTAVTAALGTSSNINRSNKSNDVDTSSLNSHQVLTNSLQSLQESIKPSINQVINKYT</sequence>
<dbReference type="EMBL" id="FOMR01000005">
    <property type="protein sequence ID" value="SFD86490.1"/>
    <property type="molecule type" value="Genomic_DNA"/>
</dbReference>
<name>A0A1I1W0Q7_9BACI</name>
<gene>
    <name evidence="2" type="ORF">SAMN05216238_10520</name>
</gene>
<dbReference type="Proteomes" id="UP000199474">
    <property type="component" value="Unassembled WGS sequence"/>
</dbReference>